<gene>
    <name evidence="2" type="ORF">SAMN02745117_01683</name>
</gene>
<name>A0A1M5AKY2_9BURK</name>
<sequence>MNHSLWIVFRWPLLIAVVSMVGLISALVGDGVWDALSWASLGLPAVGFSLWCLLPWVHQLVRSRQSGVSEPYQ</sequence>
<dbReference type="STRING" id="1122156.SAMN02745117_01683"/>
<dbReference type="RefSeq" id="WP_073356256.1">
    <property type="nucleotide sequence ID" value="NZ_FQUZ01000018.1"/>
</dbReference>
<keyword evidence="3" id="KW-1185">Reference proteome</keyword>
<reference evidence="2 3" key="1">
    <citation type="submission" date="2016-11" db="EMBL/GenBank/DDBJ databases">
        <authorList>
            <person name="Jaros S."/>
            <person name="Januszkiewicz K."/>
            <person name="Wedrychowicz H."/>
        </authorList>
    </citation>
    <scope>NUCLEOTIDE SEQUENCE [LARGE SCALE GENOMIC DNA]</scope>
    <source>
        <strain evidence="2 3">DSM 16112</strain>
    </source>
</reference>
<evidence type="ECO:0000256" key="1">
    <source>
        <dbReference type="SAM" id="Phobius"/>
    </source>
</evidence>
<keyword evidence="1" id="KW-1133">Transmembrane helix</keyword>
<organism evidence="2 3">
    <name type="scientific">Lampropedia hyalina DSM 16112</name>
    <dbReference type="NCBI Taxonomy" id="1122156"/>
    <lineage>
        <taxon>Bacteria</taxon>
        <taxon>Pseudomonadati</taxon>
        <taxon>Pseudomonadota</taxon>
        <taxon>Betaproteobacteria</taxon>
        <taxon>Burkholderiales</taxon>
        <taxon>Comamonadaceae</taxon>
        <taxon>Lampropedia</taxon>
    </lineage>
</organism>
<keyword evidence="1" id="KW-0812">Transmembrane</keyword>
<accession>A0A1M5AKY2</accession>
<protein>
    <recommendedName>
        <fullName evidence="4">DUF4175 domain-containing protein</fullName>
    </recommendedName>
</protein>
<dbReference type="OrthoDB" id="6902852at2"/>
<evidence type="ECO:0008006" key="4">
    <source>
        <dbReference type="Google" id="ProtNLM"/>
    </source>
</evidence>
<feature type="transmembrane region" description="Helical" evidence="1">
    <location>
        <begin position="7"/>
        <end position="29"/>
    </location>
</feature>
<dbReference type="AlphaFoldDB" id="A0A1M5AKY2"/>
<keyword evidence="1" id="KW-0472">Membrane</keyword>
<dbReference type="EMBL" id="FQUZ01000018">
    <property type="protein sequence ID" value="SHF30552.1"/>
    <property type="molecule type" value="Genomic_DNA"/>
</dbReference>
<proteinExistence type="predicted"/>
<evidence type="ECO:0000313" key="3">
    <source>
        <dbReference type="Proteomes" id="UP000184327"/>
    </source>
</evidence>
<feature type="transmembrane region" description="Helical" evidence="1">
    <location>
        <begin position="35"/>
        <end position="57"/>
    </location>
</feature>
<evidence type="ECO:0000313" key="2">
    <source>
        <dbReference type="EMBL" id="SHF30552.1"/>
    </source>
</evidence>
<dbReference type="Proteomes" id="UP000184327">
    <property type="component" value="Unassembled WGS sequence"/>
</dbReference>